<name>A0ABU1FAL9_9RHOB</name>
<dbReference type="Pfam" id="PF13561">
    <property type="entry name" value="adh_short_C2"/>
    <property type="match status" value="1"/>
</dbReference>
<evidence type="ECO:0000259" key="3">
    <source>
        <dbReference type="SMART" id="SM00822"/>
    </source>
</evidence>
<protein>
    <submittedName>
        <fullName evidence="4">SDR family oxidoreductase</fullName>
        <ecNumber evidence="4">1.-.-.-</ecNumber>
    </submittedName>
</protein>
<dbReference type="SMART" id="SM00822">
    <property type="entry name" value="PKS_KR"/>
    <property type="match status" value="1"/>
</dbReference>
<dbReference type="EC" id="1.-.-.-" evidence="4"/>
<gene>
    <name evidence="4" type="ORF">RGD00_15120</name>
</gene>
<organism evidence="4 5">
    <name type="scientific">Ruixingdingia sedimenti</name>
    <dbReference type="NCBI Taxonomy" id="3073604"/>
    <lineage>
        <taxon>Bacteria</taxon>
        <taxon>Pseudomonadati</taxon>
        <taxon>Pseudomonadota</taxon>
        <taxon>Alphaproteobacteria</taxon>
        <taxon>Rhodobacterales</taxon>
        <taxon>Paracoccaceae</taxon>
        <taxon>Ruixingdingia</taxon>
    </lineage>
</organism>
<evidence type="ECO:0000256" key="1">
    <source>
        <dbReference type="ARBA" id="ARBA00006484"/>
    </source>
</evidence>
<proteinExistence type="inferred from homology"/>
<dbReference type="PANTHER" id="PTHR43477:SF1">
    <property type="entry name" value="DIHYDROANTICAPSIN 7-DEHYDROGENASE"/>
    <property type="match status" value="1"/>
</dbReference>
<reference evidence="4 5" key="1">
    <citation type="submission" date="2023-09" db="EMBL/GenBank/DDBJ databases">
        <title>Xinfangfangia sedmenti sp. nov., isolated the sedment.</title>
        <authorList>
            <person name="Xu L."/>
        </authorList>
    </citation>
    <scope>NUCLEOTIDE SEQUENCE [LARGE SCALE GENOMIC DNA]</scope>
    <source>
        <strain evidence="4 5">LG-4</strain>
    </source>
</reference>
<dbReference type="InterPro" id="IPR002347">
    <property type="entry name" value="SDR_fam"/>
</dbReference>
<dbReference type="CDD" id="cd05233">
    <property type="entry name" value="SDR_c"/>
    <property type="match status" value="1"/>
</dbReference>
<dbReference type="InterPro" id="IPR057326">
    <property type="entry name" value="KR_dom"/>
</dbReference>
<accession>A0ABU1FAL9</accession>
<dbReference type="RefSeq" id="WP_218139141.1">
    <property type="nucleotide sequence ID" value="NZ_JAVKPH010000019.1"/>
</dbReference>
<evidence type="ECO:0000313" key="4">
    <source>
        <dbReference type="EMBL" id="MDR5653944.1"/>
    </source>
</evidence>
<dbReference type="PANTHER" id="PTHR43477">
    <property type="entry name" value="DIHYDROANTICAPSIN 7-DEHYDROGENASE"/>
    <property type="match status" value="1"/>
</dbReference>
<keyword evidence="5" id="KW-1185">Reference proteome</keyword>
<comment type="similarity">
    <text evidence="1">Belongs to the short-chain dehydrogenases/reductases (SDR) family.</text>
</comment>
<feature type="domain" description="Ketoreductase" evidence="3">
    <location>
        <begin position="27"/>
        <end position="198"/>
    </location>
</feature>
<dbReference type="GO" id="GO:0016491">
    <property type="term" value="F:oxidoreductase activity"/>
    <property type="evidence" value="ECO:0007669"/>
    <property type="project" value="UniProtKB-KW"/>
</dbReference>
<evidence type="ECO:0000256" key="2">
    <source>
        <dbReference type="ARBA" id="ARBA00023002"/>
    </source>
</evidence>
<sequence>MSSGKFDLRARMARNPNNHHARGNGITKVLIYGGSGATGAALARLLVAAGHNVHLTGRSESRLAAVAAEIGASYTVADVMDETSFARVSAEIDHPLSGLVYAVGSITLRQLAHLSARAMADDFHLNALGAALAVQAALPALKAAEGGASVVLFSSVAVGQGFANHASISMAKGAVEGLTRALAAELAPHIRVNAIAPSLTETPLAEPLTADARMAAGIAQLHALQRLGRPDDLAEIAAFLISARSGWISGQVLGVDGGRSRLRSRG</sequence>
<dbReference type="EMBL" id="JAVKPH010000019">
    <property type="protein sequence ID" value="MDR5653944.1"/>
    <property type="molecule type" value="Genomic_DNA"/>
</dbReference>
<evidence type="ECO:0000313" key="5">
    <source>
        <dbReference type="Proteomes" id="UP001247754"/>
    </source>
</evidence>
<dbReference type="InterPro" id="IPR051122">
    <property type="entry name" value="SDR_DHRS6-like"/>
</dbReference>
<dbReference type="Proteomes" id="UP001247754">
    <property type="component" value="Unassembled WGS sequence"/>
</dbReference>
<keyword evidence="2 4" id="KW-0560">Oxidoreductase</keyword>
<comment type="caution">
    <text evidence="4">The sequence shown here is derived from an EMBL/GenBank/DDBJ whole genome shotgun (WGS) entry which is preliminary data.</text>
</comment>